<dbReference type="EMBL" id="PYMH01000002">
    <property type="protein sequence ID" value="PSU35124.1"/>
    <property type="molecule type" value="Genomic_DNA"/>
</dbReference>
<dbReference type="Gene3D" id="3.90.1200.10">
    <property type="match status" value="1"/>
</dbReference>
<accession>A0A2T3J209</accession>
<dbReference type="InterPro" id="IPR002575">
    <property type="entry name" value="Aminoglycoside_PTrfase"/>
</dbReference>
<dbReference type="SUPFAM" id="SSF56112">
    <property type="entry name" value="Protein kinase-like (PK-like)"/>
    <property type="match status" value="1"/>
</dbReference>
<keyword evidence="3" id="KW-1185">Reference proteome</keyword>
<sequence length="296" mass="33519">MSIDDVQALIRVRLPEYLFVSAQPLSGGLSNRCWQVDVKHCQTGRCHTLVWRPHSASSQSFGVSRQHEHDVLQAIYLSGKHAVAPRPFALFAEGLLVEWAVGQTAKPDLPVETVMALLGTIHHLPLPAWRLDCQQRGAHYWQYVASAVDDHQLCRIHAYFQSKSVPTWFADTCCHHDLGWYNVIMAPDGQHKVIDWEYAAAGDPSLDLALTIAANQLELSVSVSHYCQLQGITDAAEQSRWLTAVTYWQPWCDYLAMLWFYVGAQCFSNQSQPDDGYLWEARVLQGKLWNELQLSD</sequence>
<dbReference type="InterPro" id="IPR011009">
    <property type="entry name" value="Kinase-like_dom_sf"/>
</dbReference>
<reference evidence="2 3" key="1">
    <citation type="submission" date="2018-03" db="EMBL/GenBank/DDBJ databases">
        <title>Whole genome sequencing of Histamine producing bacteria.</title>
        <authorList>
            <person name="Butler K."/>
        </authorList>
    </citation>
    <scope>NUCLEOTIDE SEQUENCE [LARGE SCALE GENOMIC DNA]</scope>
    <source>
        <strain evidence="2 3">JCM 13586</strain>
    </source>
</reference>
<dbReference type="Proteomes" id="UP000241222">
    <property type="component" value="Unassembled WGS sequence"/>
</dbReference>
<dbReference type="OrthoDB" id="179763at2"/>
<feature type="domain" description="Aminoglycoside phosphotransferase" evidence="1">
    <location>
        <begin position="22"/>
        <end position="214"/>
    </location>
</feature>
<evidence type="ECO:0000313" key="3">
    <source>
        <dbReference type="Proteomes" id="UP000241222"/>
    </source>
</evidence>
<gene>
    <name evidence="2" type="ORF">C9I99_08660</name>
</gene>
<comment type="caution">
    <text evidence="2">The sequence shown here is derived from an EMBL/GenBank/DDBJ whole genome shotgun (WGS) entry which is preliminary data.</text>
</comment>
<name>A0A2T3J209_9GAMM</name>
<evidence type="ECO:0000259" key="1">
    <source>
        <dbReference type="Pfam" id="PF01636"/>
    </source>
</evidence>
<evidence type="ECO:0000313" key="2">
    <source>
        <dbReference type="EMBL" id="PSU35124.1"/>
    </source>
</evidence>
<protein>
    <recommendedName>
        <fullName evidence="1">Aminoglycoside phosphotransferase domain-containing protein</fullName>
    </recommendedName>
</protein>
<dbReference type="RefSeq" id="WP_107348445.1">
    <property type="nucleotide sequence ID" value="NZ_PYMH01000002.1"/>
</dbReference>
<organism evidence="2 3">
    <name type="scientific">Photobacterium lutimaris</name>
    <dbReference type="NCBI Taxonomy" id="388278"/>
    <lineage>
        <taxon>Bacteria</taxon>
        <taxon>Pseudomonadati</taxon>
        <taxon>Pseudomonadota</taxon>
        <taxon>Gammaproteobacteria</taxon>
        <taxon>Vibrionales</taxon>
        <taxon>Vibrionaceae</taxon>
        <taxon>Photobacterium</taxon>
    </lineage>
</organism>
<proteinExistence type="predicted"/>
<dbReference type="Pfam" id="PF01636">
    <property type="entry name" value="APH"/>
    <property type="match status" value="1"/>
</dbReference>
<dbReference type="AlphaFoldDB" id="A0A2T3J209"/>